<dbReference type="PANTHER" id="PTHR12149">
    <property type="entry name" value="FRUCTOSAMINE 3 KINASE-RELATED PROTEIN"/>
    <property type="match status" value="1"/>
</dbReference>
<gene>
    <name evidence="3" type="ORF">FB564_1799</name>
    <name evidence="2" type="ORF">Sar04_42890</name>
</gene>
<organism evidence="3 4">
    <name type="scientific">Salinispora arenicola</name>
    <dbReference type="NCBI Taxonomy" id="168697"/>
    <lineage>
        <taxon>Bacteria</taxon>
        <taxon>Bacillati</taxon>
        <taxon>Actinomycetota</taxon>
        <taxon>Actinomycetes</taxon>
        <taxon>Micromonosporales</taxon>
        <taxon>Micromonosporaceae</taxon>
        <taxon>Salinispora</taxon>
    </lineage>
</organism>
<dbReference type="InterPro" id="IPR011009">
    <property type="entry name" value="Kinase-like_dom_sf"/>
</dbReference>
<evidence type="ECO:0000313" key="3">
    <source>
        <dbReference type="EMBL" id="TQL36689.1"/>
    </source>
</evidence>
<name>A0A542XLG6_SALAC</name>
<dbReference type="RefSeq" id="WP_142116278.1">
    <property type="nucleotide sequence ID" value="NZ_BOQM01000044.1"/>
</dbReference>
<dbReference type="EMBL" id="VFOL01000001">
    <property type="protein sequence ID" value="TQL36689.1"/>
    <property type="molecule type" value="Genomic_DNA"/>
</dbReference>
<evidence type="ECO:0000256" key="1">
    <source>
        <dbReference type="SAM" id="MobiDB-lite"/>
    </source>
</evidence>
<dbReference type="EMBL" id="BOQM01000044">
    <property type="protein sequence ID" value="GIM87553.1"/>
    <property type="molecule type" value="Genomic_DNA"/>
</dbReference>
<dbReference type="Gene3D" id="3.30.200.20">
    <property type="entry name" value="Phosphorylase Kinase, domain 1"/>
    <property type="match status" value="1"/>
</dbReference>
<dbReference type="SUPFAM" id="SSF56112">
    <property type="entry name" value="Protein kinase-like (PK-like)"/>
    <property type="match status" value="1"/>
</dbReference>
<sequence>MSESPERPDTPAGRGTSVLDGATGWEPLSGGAAHDVQRVRLADGRPAVVKRTPTPPHSPPGMFALEAAGRRALSELGGVNTPEVYEVAEHHLVLAALAPRPDTDRYWEETGRTVARLHSVQGSTFGWSADGWLGLLPQRNKQTGDGHEFFATHRLLRYATEPKVQQALDSTDLTRLERICQRLPELIPPAPAVLTHGDLWRNNLIATDQGIPVLIDPAVHWNWAEADISMIYSIDRPPEPFFAAYEEAACLQPGWRDRTDLLNLREQLSFLAHFGTDAPDWIRDTKAVLRKYG</sequence>
<accession>A0A542XLG6</accession>
<evidence type="ECO:0000313" key="4">
    <source>
        <dbReference type="Proteomes" id="UP000315983"/>
    </source>
</evidence>
<dbReference type="GO" id="GO:0016301">
    <property type="term" value="F:kinase activity"/>
    <property type="evidence" value="ECO:0007669"/>
    <property type="project" value="UniProtKB-KW"/>
</dbReference>
<evidence type="ECO:0000313" key="2">
    <source>
        <dbReference type="EMBL" id="GIM87553.1"/>
    </source>
</evidence>
<feature type="region of interest" description="Disordered" evidence="1">
    <location>
        <begin position="1"/>
        <end position="36"/>
    </location>
</feature>
<dbReference type="Pfam" id="PF03881">
    <property type="entry name" value="Fructosamin_kin"/>
    <property type="match status" value="1"/>
</dbReference>
<reference evidence="3 4" key="1">
    <citation type="submission" date="2019-06" db="EMBL/GenBank/DDBJ databases">
        <title>Sequencing the genomes of 1000 actinobacteria strains.</title>
        <authorList>
            <person name="Klenk H.-P."/>
        </authorList>
    </citation>
    <scope>NUCLEOTIDE SEQUENCE [LARGE SCALE GENOMIC DNA]</scope>
    <source>
        <strain evidence="3 4">DSM 44819</strain>
    </source>
</reference>
<dbReference type="AlphaFoldDB" id="A0A542XLG6"/>
<protein>
    <submittedName>
        <fullName evidence="3">Fructosamine-3-kinase</fullName>
    </submittedName>
</protein>
<dbReference type="InterPro" id="IPR016477">
    <property type="entry name" value="Fructo-/Ketosamine-3-kinase"/>
</dbReference>
<dbReference type="Gene3D" id="3.90.1200.10">
    <property type="match status" value="1"/>
</dbReference>
<comment type="caution">
    <text evidence="3">The sequence shown here is derived from an EMBL/GenBank/DDBJ whole genome shotgun (WGS) entry which is preliminary data.</text>
</comment>
<dbReference type="GeneID" id="93771081"/>
<proteinExistence type="predicted"/>
<keyword evidence="3" id="KW-0808">Transferase</keyword>
<keyword evidence="3" id="KW-0418">Kinase</keyword>
<evidence type="ECO:0000313" key="5">
    <source>
        <dbReference type="Proteomes" id="UP000677457"/>
    </source>
</evidence>
<dbReference type="Proteomes" id="UP000315983">
    <property type="component" value="Unassembled WGS sequence"/>
</dbReference>
<dbReference type="PANTHER" id="PTHR12149:SF8">
    <property type="entry name" value="PROTEIN-RIBULOSAMINE 3-KINASE"/>
    <property type="match status" value="1"/>
</dbReference>
<reference evidence="2 5" key="2">
    <citation type="submission" date="2021-03" db="EMBL/GenBank/DDBJ databases">
        <title>Whole genome shotgun sequence of Salinispora arenicola NBRC 105043.</title>
        <authorList>
            <person name="Komaki H."/>
            <person name="Tamura T."/>
        </authorList>
    </citation>
    <scope>NUCLEOTIDE SEQUENCE [LARGE SCALE GENOMIC DNA]</scope>
    <source>
        <strain evidence="2 5">NBRC 105043</strain>
    </source>
</reference>
<keyword evidence="5" id="KW-1185">Reference proteome</keyword>
<dbReference type="Proteomes" id="UP000677457">
    <property type="component" value="Unassembled WGS sequence"/>
</dbReference>